<accession>A0A099LK70</accession>
<evidence type="ECO:0000256" key="1">
    <source>
        <dbReference type="ARBA" id="ARBA00004442"/>
    </source>
</evidence>
<dbReference type="GeneID" id="43684405"/>
<keyword evidence="8" id="KW-0732">Signal</keyword>
<name>A0A099LK70_9VIBR</name>
<evidence type="ECO:0000256" key="5">
    <source>
        <dbReference type="ARBA" id="ARBA00022692"/>
    </source>
</evidence>
<dbReference type="EMBL" id="JMCG01000002">
    <property type="protein sequence ID" value="KGK08553.1"/>
    <property type="molecule type" value="Genomic_DNA"/>
</dbReference>
<keyword evidence="3" id="KW-0813">Transport</keyword>
<keyword evidence="10" id="KW-1185">Reference proteome</keyword>
<keyword evidence="6" id="KW-0472">Membrane</keyword>
<sequence>MKRTHQLLMIGLLSSSLSYTCQAAPITFQQAWQLLQDNNHSLAAQRANVASQEHLQSATRSLDWPSVSVGANYTRLDTDVTLSGEQLMSNTTMPASTGLILQALMPVLSGIETTIAEKDLFSSSIRAIWPIFTGGRISAAQAAAQGKTEEARSQLKMETQARYEDLSKYYFSVVLAKEVLQTRQAVEKGLTQHRDFAIKLEKQGQIAHVERLQAEASLDKAKVETRKAQSNLEIAQSALSKILAQSSLVEPAEGLFINHNLPPLSAFTEQTLATYPGLSLLDAKEQQASALIKAEKGKYYPQVYLYGDYSLYEDDSLASEMKPDWLVGVGVNVPLIDTSGRSEKVKAASSMVSQVHSLKAQAREDLSVLVQKTYLEAQQAVDEVIGLESSIRLAKENLDLREKAFNQGLSNSLEVVDAQLYLASIETQQSAARFRYLISLNKLLALSSEMNSFAQYQASAYAPTQKESL</sequence>
<dbReference type="GO" id="GO:1990281">
    <property type="term" value="C:efflux pump complex"/>
    <property type="evidence" value="ECO:0007669"/>
    <property type="project" value="TreeGrafter"/>
</dbReference>
<dbReference type="InterPro" id="IPR051906">
    <property type="entry name" value="TolC-like"/>
</dbReference>
<evidence type="ECO:0000256" key="8">
    <source>
        <dbReference type="SAM" id="SignalP"/>
    </source>
</evidence>
<dbReference type="SUPFAM" id="SSF56954">
    <property type="entry name" value="Outer membrane efflux proteins (OEP)"/>
    <property type="match status" value="1"/>
</dbReference>
<dbReference type="Gene3D" id="1.20.1600.10">
    <property type="entry name" value="Outer membrane efflux proteins (OEP)"/>
    <property type="match status" value="1"/>
</dbReference>
<dbReference type="AlphaFoldDB" id="A0A099LK70"/>
<dbReference type="eggNOG" id="COG1538">
    <property type="taxonomic scope" value="Bacteria"/>
</dbReference>
<comment type="similarity">
    <text evidence="2">Belongs to the outer membrane factor (OMF) (TC 1.B.17) family.</text>
</comment>
<keyword evidence="4" id="KW-1134">Transmembrane beta strand</keyword>
<keyword evidence="5" id="KW-0812">Transmembrane</keyword>
<dbReference type="GO" id="GO:0015562">
    <property type="term" value="F:efflux transmembrane transporter activity"/>
    <property type="evidence" value="ECO:0007669"/>
    <property type="project" value="InterPro"/>
</dbReference>
<evidence type="ECO:0000256" key="4">
    <source>
        <dbReference type="ARBA" id="ARBA00022452"/>
    </source>
</evidence>
<evidence type="ECO:0000313" key="10">
    <source>
        <dbReference type="Proteomes" id="UP000029994"/>
    </source>
</evidence>
<dbReference type="GO" id="GO:0015288">
    <property type="term" value="F:porin activity"/>
    <property type="evidence" value="ECO:0007669"/>
    <property type="project" value="TreeGrafter"/>
</dbReference>
<evidence type="ECO:0000256" key="2">
    <source>
        <dbReference type="ARBA" id="ARBA00007613"/>
    </source>
</evidence>
<evidence type="ECO:0000256" key="7">
    <source>
        <dbReference type="ARBA" id="ARBA00023237"/>
    </source>
</evidence>
<dbReference type="PANTHER" id="PTHR30026">
    <property type="entry name" value="OUTER MEMBRANE PROTEIN TOLC"/>
    <property type="match status" value="1"/>
</dbReference>
<proteinExistence type="inferred from homology"/>
<evidence type="ECO:0000256" key="6">
    <source>
        <dbReference type="ARBA" id="ARBA00023136"/>
    </source>
</evidence>
<protein>
    <submittedName>
        <fullName evidence="9">Membrane protein</fullName>
    </submittedName>
</protein>
<evidence type="ECO:0000256" key="3">
    <source>
        <dbReference type="ARBA" id="ARBA00022448"/>
    </source>
</evidence>
<comment type="subcellular location">
    <subcellularLocation>
        <location evidence="1">Cell outer membrane</location>
    </subcellularLocation>
</comment>
<dbReference type="Proteomes" id="UP000029994">
    <property type="component" value="Unassembled WGS sequence"/>
</dbReference>
<dbReference type="InterPro" id="IPR003423">
    <property type="entry name" value="OMP_efflux"/>
</dbReference>
<dbReference type="Pfam" id="PF02321">
    <property type="entry name" value="OEP"/>
    <property type="match status" value="2"/>
</dbReference>
<reference evidence="9 10" key="1">
    <citation type="submission" date="2014-04" db="EMBL/GenBank/DDBJ databases">
        <title>Genome sequencing of Vibrio navarrensis strains.</title>
        <authorList>
            <person name="Gladney L.M."/>
            <person name="Katz L.S."/>
            <person name="Marino-Ramirez L."/>
            <person name="Jordan I.K."/>
        </authorList>
    </citation>
    <scope>NUCLEOTIDE SEQUENCE [LARGE SCALE GENOMIC DNA]</scope>
    <source>
        <strain evidence="9 10">ATCC 51183</strain>
    </source>
</reference>
<dbReference type="RefSeq" id="WP_039429348.1">
    <property type="nucleotide sequence ID" value="NZ_CP061845.1"/>
</dbReference>
<organism evidence="9 10">
    <name type="scientific">Vibrio navarrensis</name>
    <dbReference type="NCBI Taxonomy" id="29495"/>
    <lineage>
        <taxon>Bacteria</taxon>
        <taxon>Pseudomonadati</taxon>
        <taxon>Pseudomonadota</taxon>
        <taxon>Gammaproteobacteria</taxon>
        <taxon>Vibrionales</taxon>
        <taxon>Vibrionaceae</taxon>
        <taxon>Vibrio</taxon>
    </lineage>
</organism>
<feature type="chain" id="PRO_5001958177" evidence="8">
    <location>
        <begin position="24"/>
        <end position="469"/>
    </location>
</feature>
<dbReference type="STRING" id="29495.EA26_15070"/>
<comment type="caution">
    <text evidence="9">The sequence shown here is derived from an EMBL/GenBank/DDBJ whole genome shotgun (WGS) entry which is preliminary data.</text>
</comment>
<gene>
    <name evidence="9" type="ORF">EA26_15070</name>
</gene>
<feature type="signal peptide" evidence="8">
    <location>
        <begin position="1"/>
        <end position="23"/>
    </location>
</feature>
<keyword evidence="7" id="KW-0998">Cell outer membrane</keyword>
<dbReference type="PANTHER" id="PTHR30026:SF5">
    <property type="entry name" value="ABC-TYPE EFFLUX SYSTEM SECRETIN COMPONENT"/>
    <property type="match status" value="1"/>
</dbReference>
<evidence type="ECO:0000313" key="9">
    <source>
        <dbReference type="EMBL" id="KGK08553.1"/>
    </source>
</evidence>
<dbReference type="GO" id="GO:0009279">
    <property type="term" value="C:cell outer membrane"/>
    <property type="evidence" value="ECO:0007669"/>
    <property type="project" value="UniProtKB-SubCell"/>
</dbReference>